<dbReference type="InterPro" id="IPR037519">
    <property type="entry name" value="LITAF_fam"/>
</dbReference>
<evidence type="ECO:0000256" key="4">
    <source>
        <dbReference type="ARBA" id="ARBA00022833"/>
    </source>
</evidence>
<evidence type="ECO:0000256" key="3">
    <source>
        <dbReference type="ARBA" id="ARBA00022723"/>
    </source>
</evidence>
<dbReference type="PANTHER" id="PTHR23292:SF6">
    <property type="entry name" value="FI16602P1-RELATED"/>
    <property type="match status" value="1"/>
</dbReference>
<protein>
    <recommendedName>
        <fullName evidence="8">LITAF domain-containing protein</fullName>
    </recommendedName>
</protein>
<evidence type="ECO:0000256" key="7">
    <source>
        <dbReference type="SAM" id="Phobius"/>
    </source>
</evidence>
<keyword evidence="3" id="KW-0479">Metal-binding</keyword>
<comment type="similarity">
    <text evidence="2">Belongs to the CDIP1/LITAF family.</text>
</comment>
<dbReference type="PANTHER" id="PTHR23292">
    <property type="entry name" value="LIPOPOLYSACCHARIDE-INDUCED TUMOR NECROSIS FACTOR-ALPHA FACTOR"/>
    <property type="match status" value="1"/>
</dbReference>
<dbReference type="GO" id="GO:0005634">
    <property type="term" value="C:nucleus"/>
    <property type="evidence" value="ECO:0007669"/>
    <property type="project" value="TreeGrafter"/>
</dbReference>
<comment type="subcellular location">
    <subcellularLocation>
        <location evidence="1">Membrane</location>
        <topology evidence="1">Peripheral membrane protein</topology>
    </subcellularLocation>
</comment>
<feature type="compositionally biased region" description="Polar residues" evidence="6">
    <location>
        <begin position="44"/>
        <end position="71"/>
    </location>
</feature>
<evidence type="ECO:0000259" key="8">
    <source>
        <dbReference type="PROSITE" id="PS51837"/>
    </source>
</evidence>
<proteinExistence type="inferred from homology"/>
<dbReference type="AlphaFoldDB" id="A0A0G4FTW0"/>
<keyword evidence="4" id="KW-0862">Zinc</keyword>
<sequence>MAQPNEEPPPTYDGAYPAKQEPPMAHQPPPSPTGGTTVVHVQPSYGQQPGYQVQPSYAQAGQPQPYGNSYGQPPPPQPVVITNGMLSHDPVTLTCPHCGQTVSTRTSYQVGTATWVIAGGLCFFGCCLGCCLIPFCFNQAKDCKHECPSCNRIIGTHKLF</sequence>
<gene>
    <name evidence="9" type="ORF">Cvel_18752</name>
</gene>
<evidence type="ECO:0000313" key="9">
    <source>
        <dbReference type="EMBL" id="CEM18391.1"/>
    </source>
</evidence>
<feature type="transmembrane region" description="Helical" evidence="7">
    <location>
        <begin position="115"/>
        <end position="137"/>
    </location>
</feature>
<evidence type="ECO:0000256" key="5">
    <source>
        <dbReference type="ARBA" id="ARBA00023136"/>
    </source>
</evidence>
<accession>A0A0G4FTW0</accession>
<evidence type="ECO:0000256" key="1">
    <source>
        <dbReference type="ARBA" id="ARBA00004170"/>
    </source>
</evidence>
<name>A0A0G4FTW0_9ALVE</name>
<dbReference type="GO" id="GO:0098560">
    <property type="term" value="C:cytoplasmic side of late endosome membrane"/>
    <property type="evidence" value="ECO:0007669"/>
    <property type="project" value="TreeGrafter"/>
</dbReference>
<organism evidence="9">
    <name type="scientific">Chromera velia CCMP2878</name>
    <dbReference type="NCBI Taxonomy" id="1169474"/>
    <lineage>
        <taxon>Eukaryota</taxon>
        <taxon>Sar</taxon>
        <taxon>Alveolata</taxon>
        <taxon>Colpodellida</taxon>
        <taxon>Chromeraceae</taxon>
        <taxon>Chromera</taxon>
    </lineage>
</organism>
<dbReference type="VEuPathDB" id="CryptoDB:Cvel_18752"/>
<evidence type="ECO:0000256" key="2">
    <source>
        <dbReference type="ARBA" id="ARBA00005975"/>
    </source>
</evidence>
<dbReference type="SMART" id="SM00714">
    <property type="entry name" value="LITAF"/>
    <property type="match status" value="1"/>
</dbReference>
<feature type="compositionally biased region" description="Pro residues" evidence="6">
    <location>
        <begin position="1"/>
        <end position="11"/>
    </location>
</feature>
<feature type="domain" description="LITAF" evidence="8">
    <location>
        <begin position="75"/>
        <end position="159"/>
    </location>
</feature>
<dbReference type="PROSITE" id="PS51837">
    <property type="entry name" value="LITAF"/>
    <property type="match status" value="1"/>
</dbReference>
<evidence type="ECO:0000256" key="6">
    <source>
        <dbReference type="SAM" id="MobiDB-lite"/>
    </source>
</evidence>
<dbReference type="Pfam" id="PF10601">
    <property type="entry name" value="zf-LITAF-like"/>
    <property type="match status" value="1"/>
</dbReference>
<dbReference type="EMBL" id="CDMZ01000631">
    <property type="protein sequence ID" value="CEM18391.1"/>
    <property type="molecule type" value="Genomic_DNA"/>
</dbReference>
<dbReference type="GO" id="GO:0098574">
    <property type="term" value="C:cytoplasmic side of lysosomal membrane"/>
    <property type="evidence" value="ECO:0007669"/>
    <property type="project" value="TreeGrafter"/>
</dbReference>
<reference evidence="9" key="1">
    <citation type="submission" date="2014-11" db="EMBL/GenBank/DDBJ databases">
        <authorList>
            <person name="Otto D Thomas"/>
            <person name="Naeem Raeece"/>
        </authorList>
    </citation>
    <scope>NUCLEOTIDE SEQUENCE</scope>
</reference>
<keyword evidence="7" id="KW-0812">Transmembrane</keyword>
<feature type="region of interest" description="Disordered" evidence="6">
    <location>
        <begin position="1"/>
        <end position="77"/>
    </location>
</feature>
<dbReference type="InterPro" id="IPR006629">
    <property type="entry name" value="LITAF"/>
</dbReference>
<dbReference type="GO" id="GO:0008270">
    <property type="term" value="F:zinc ion binding"/>
    <property type="evidence" value="ECO:0007669"/>
    <property type="project" value="TreeGrafter"/>
</dbReference>
<keyword evidence="7" id="KW-1133">Transmembrane helix</keyword>
<keyword evidence="5 7" id="KW-0472">Membrane</keyword>